<evidence type="ECO:0000313" key="2">
    <source>
        <dbReference type="Proteomes" id="UP000289775"/>
    </source>
</evidence>
<accession>A0A444W7X4</accession>
<dbReference type="OrthoDB" id="1492759at2"/>
<organism evidence="1 2">
    <name type="scientific">Flavobacterium beibuense</name>
    <dbReference type="NCBI Taxonomy" id="657326"/>
    <lineage>
        <taxon>Bacteria</taxon>
        <taxon>Pseudomonadati</taxon>
        <taxon>Bacteroidota</taxon>
        <taxon>Flavobacteriia</taxon>
        <taxon>Flavobacteriales</taxon>
        <taxon>Flavobacteriaceae</taxon>
        <taxon>Flavobacterium</taxon>
    </lineage>
</organism>
<keyword evidence="2" id="KW-1185">Reference proteome</keyword>
<gene>
    <name evidence="1" type="ORF">NU09_2383</name>
</gene>
<evidence type="ECO:0000313" key="1">
    <source>
        <dbReference type="EMBL" id="RYJ41979.1"/>
    </source>
</evidence>
<name>A0A444W7X4_9FLAO</name>
<dbReference type="Proteomes" id="UP000289775">
    <property type="component" value="Unassembled WGS sequence"/>
</dbReference>
<sequence length="292" mass="33238">MKKFTLLFSVLCLVACNSDDNNETPSNELSLIKTVTFTPSEAAYNNQTEGSRKNVKYYENNHVVADTTYYENQTVYSIINHQYTNNTYKTTVYFDQSTIPFSATERTYDNQNRLIQLKNTYFNPDGSEQTPGGGIIFTYTPQSIIRESIDPDTNLVMPQYTIENFTNSNGLINYTPYNGGASTSLEFDYDKLYQAIDNNGGGSIGTKAATYYSQPVPVNQIKTIAELNNIMLESRYEEVFLYGNYYCMTLTGTNTNISLESTFNESGYITYSKQTESFVEDYPAGETYYYYN</sequence>
<reference evidence="1 2" key="1">
    <citation type="submission" date="2014-12" db="EMBL/GenBank/DDBJ databases">
        <title>Genome sequence of Flavobacterium beibuense RSKm HC5.</title>
        <authorList>
            <person name="Kim J.F."/>
            <person name="Song J.Y."/>
            <person name="Kwak M.-J."/>
            <person name="Lee S.-W."/>
        </authorList>
    </citation>
    <scope>NUCLEOTIDE SEQUENCE [LARGE SCALE GENOMIC DNA]</scope>
    <source>
        <strain evidence="1 2">RSKm HC5</strain>
    </source>
</reference>
<comment type="caution">
    <text evidence="1">The sequence shown here is derived from an EMBL/GenBank/DDBJ whole genome shotgun (WGS) entry which is preliminary data.</text>
</comment>
<dbReference type="RefSeq" id="WP_129751492.1">
    <property type="nucleotide sequence ID" value="NZ_JUIW01000008.1"/>
</dbReference>
<protein>
    <submittedName>
        <fullName evidence="1">Uncharacterized protein</fullName>
    </submittedName>
</protein>
<proteinExistence type="predicted"/>
<dbReference type="AlphaFoldDB" id="A0A444W7X4"/>
<dbReference type="EMBL" id="JUIW01000008">
    <property type="protein sequence ID" value="RYJ41979.1"/>
    <property type="molecule type" value="Genomic_DNA"/>
</dbReference>